<evidence type="ECO:0000259" key="4">
    <source>
        <dbReference type="PROSITE" id="PS50887"/>
    </source>
</evidence>
<keyword evidence="3" id="KW-0472">Membrane</keyword>
<dbReference type="NCBIfam" id="TIGR00254">
    <property type="entry name" value="GGDEF"/>
    <property type="match status" value="1"/>
</dbReference>
<dbReference type="PROSITE" id="PS50887">
    <property type="entry name" value="GGDEF"/>
    <property type="match status" value="1"/>
</dbReference>
<dbReference type="EMBL" id="JBHTIT010000001">
    <property type="protein sequence ID" value="MFD0948974.1"/>
    <property type="molecule type" value="Genomic_DNA"/>
</dbReference>
<dbReference type="EC" id="2.7.7.65" evidence="1"/>
<name>A0ABW3HCT9_9GAMM</name>
<organism evidence="5 6">
    <name type="scientific">Paraperlucidibaca wandonensis</name>
    <dbReference type="NCBI Taxonomy" id="1268273"/>
    <lineage>
        <taxon>Bacteria</taxon>
        <taxon>Pseudomonadati</taxon>
        <taxon>Pseudomonadota</taxon>
        <taxon>Gammaproteobacteria</taxon>
        <taxon>Moraxellales</taxon>
        <taxon>Moraxellaceae</taxon>
        <taxon>Paraperlucidibaca</taxon>
    </lineage>
</organism>
<reference evidence="6" key="1">
    <citation type="journal article" date="2019" name="Int. J. Syst. Evol. Microbiol.">
        <title>The Global Catalogue of Microorganisms (GCM) 10K type strain sequencing project: providing services to taxonomists for standard genome sequencing and annotation.</title>
        <authorList>
            <consortium name="The Broad Institute Genomics Platform"/>
            <consortium name="The Broad Institute Genome Sequencing Center for Infectious Disease"/>
            <person name="Wu L."/>
            <person name="Ma J."/>
        </authorList>
    </citation>
    <scope>NUCLEOTIDE SEQUENCE [LARGE SCALE GENOMIC DNA]</scope>
    <source>
        <strain evidence="6">CCUG 63419</strain>
    </source>
</reference>
<accession>A0ABW3HCT9</accession>
<dbReference type="Pfam" id="PF00990">
    <property type="entry name" value="GGDEF"/>
    <property type="match status" value="1"/>
</dbReference>
<comment type="catalytic activity">
    <reaction evidence="2">
        <text>2 GTP = 3',3'-c-di-GMP + 2 diphosphate</text>
        <dbReference type="Rhea" id="RHEA:24898"/>
        <dbReference type="ChEBI" id="CHEBI:33019"/>
        <dbReference type="ChEBI" id="CHEBI:37565"/>
        <dbReference type="ChEBI" id="CHEBI:58805"/>
        <dbReference type="EC" id="2.7.7.65"/>
    </reaction>
</comment>
<dbReference type="SUPFAM" id="SSF55073">
    <property type="entry name" value="Nucleotide cyclase"/>
    <property type="match status" value="1"/>
</dbReference>
<feature type="transmembrane region" description="Helical" evidence="3">
    <location>
        <begin position="114"/>
        <end position="135"/>
    </location>
</feature>
<dbReference type="Gene3D" id="3.30.70.270">
    <property type="match status" value="1"/>
</dbReference>
<keyword evidence="3" id="KW-0812">Transmembrane</keyword>
<gene>
    <name evidence="5" type="ORF">ACFQ0F_00950</name>
</gene>
<evidence type="ECO:0000313" key="6">
    <source>
        <dbReference type="Proteomes" id="UP001597044"/>
    </source>
</evidence>
<feature type="transmembrane region" description="Helical" evidence="3">
    <location>
        <begin position="192"/>
        <end position="213"/>
    </location>
</feature>
<evidence type="ECO:0000256" key="3">
    <source>
        <dbReference type="SAM" id="Phobius"/>
    </source>
</evidence>
<comment type="caution">
    <text evidence="5">The sequence shown here is derived from an EMBL/GenBank/DDBJ whole genome shotgun (WGS) entry which is preliminary data.</text>
</comment>
<dbReference type="RefSeq" id="WP_379068058.1">
    <property type="nucleotide sequence ID" value="NZ_JBHTIT010000001.1"/>
</dbReference>
<evidence type="ECO:0000256" key="2">
    <source>
        <dbReference type="ARBA" id="ARBA00034247"/>
    </source>
</evidence>
<dbReference type="InterPro" id="IPR050469">
    <property type="entry name" value="Diguanylate_Cyclase"/>
</dbReference>
<sequence length="413" mass="46624">MSAEKPPAWEAEYDTVRDLLGQSFMRLRFPASFEKEFRQNMNTRALETVRENYWMLFLLALSAVLIIYFQYTVGGVWIGAVEDLRLAVLMGLCIISVLVIFTALAKSPSMDRHFFSYTVACCLLMLLFMTIFPAYFRDEVLRQRSTYLVIYLLMIVYGVANLRLHQSAFIGFTGMGAVVLAVNVLGMQRFDWGMFMQFFFLTNLVGVGNNYVVEVRERRLFLQSRLLDLEKRQLNKLSERLVQLAREDGLTGLANRRHFNDRFLMEWERARRDGKPLALVFSDVDHFKAFNDKHGHLEGDRALIAVADVLKSVATRPGDLAARYGGEEFVLLLPNTTCDGAMEVARELIAGIDAKAIAHRGSKVAKHVTISAGVASMVPDVHIAPAKLIDLADEALYAAKHEGRHRVVVSTAC</sequence>
<protein>
    <recommendedName>
        <fullName evidence="1">diguanylate cyclase</fullName>
        <ecNumber evidence="1">2.7.7.65</ecNumber>
    </recommendedName>
</protein>
<feature type="domain" description="GGDEF" evidence="4">
    <location>
        <begin position="275"/>
        <end position="412"/>
    </location>
</feature>
<dbReference type="InterPro" id="IPR043128">
    <property type="entry name" value="Rev_trsase/Diguanyl_cyclase"/>
</dbReference>
<feature type="transmembrane region" description="Helical" evidence="3">
    <location>
        <begin position="141"/>
        <end position="160"/>
    </location>
</feature>
<evidence type="ECO:0000256" key="1">
    <source>
        <dbReference type="ARBA" id="ARBA00012528"/>
    </source>
</evidence>
<dbReference type="InterPro" id="IPR029787">
    <property type="entry name" value="Nucleotide_cyclase"/>
</dbReference>
<feature type="transmembrane region" description="Helical" evidence="3">
    <location>
        <begin position="53"/>
        <end position="78"/>
    </location>
</feature>
<keyword evidence="6" id="KW-1185">Reference proteome</keyword>
<dbReference type="PANTHER" id="PTHR45138:SF9">
    <property type="entry name" value="DIGUANYLATE CYCLASE DGCM-RELATED"/>
    <property type="match status" value="1"/>
</dbReference>
<dbReference type="Proteomes" id="UP001597044">
    <property type="component" value="Unassembled WGS sequence"/>
</dbReference>
<keyword evidence="3" id="KW-1133">Transmembrane helix</keyword>
<dbReference type="InterPro" id="IPR000160">
    <property type="entry name" value="GGDEF_dom"/>
</dbReference>
<dbReference type="PANTHER" id="PTHR45138">
    <property type="entry name" value="REGULATORY COMPONENTS OF SENSORY TRANSDUCTION SYSTEM"/>
    <property type="match status" value="1"/>
</dbReference>
<dbReference type="CDD" id="cd01949">
    <property type="entry name" value="GGDEF"/>
    <property type="match status" value="1"/>
</dbReference>
<feature type="transmembrane region" description="Helical" evidence="3">
    <location>
        <begin position="167"/>
        <end position="186"/>
    </location>
</feature>
<feature type="transmembrane region" description="Helical" evidence="3">
    <location>
        <begin position="84"/>
        <end position="105"/>
    </location>
</feature>
<dbReference type="SMART" id="SM00267">
    <property type="entry name" value="GGDEF"/>
    <property type="match status" value="1"/>
</dbReference>
<evidence type="ECO:0000313" key="5">
    <source>
        <dbReference type="EMBL" id="MFD0948974.1"/>
    </source>
</evidence>
<proteinExistence type="predicted"/>